<evidence type="ECO:0000256" key="1">
    <source>
        <dbReference type="SAM" id="MobiDB-lite"/>
    </source>
</evidence>
<gene>
    <name evidence="3" type="ORF">J8273_8762</name>
</gene>
<accession>A0A8J6E6E2</accession>
<dbReference type="SUPFAM" id="SSF52949">
    <property type="entry name" value="Macro domain-like"/>
    <property type="match status" value="1"/>
</dbReference>
<feature type="region of interest" description="Disordered" evidence="1">
    <location>
        <begin position="1"/>
        <end position="49"/>
    </location>
</feature>
<dbReference type="PROSITE" id="PS51154">
    <property type="entry name" value="MACRO"/>
    <property type="match status" value="1"/>
</dbReference>
<proteinExistence type="predicted"/>
<evidence type="ECO:0000313" key="3">
    <source>
        <dbReference type="EMBL" id="KAG9389470.1"/>
    </source>
</evidence>
<dbReference type="OrthoDB" id="10266717at2759"/>
<evidence type="ECO:0000259" key="2">
    <source>
        <dbReference type="PROSITE" id="PS51154"/>
    </source>
</evidence>
<sequence length="203" mass="22643">MTTQRTLEGFVTRKKETKRRLNTSGSVESMTETGKAPQKRDEHASPTRKSAIVVHGDLLSFSKANSIAHQTNCKSTYAKGLATILFRRFPYADVYTNPSKAPTRTPGTITIHQDPMTKGKTVVNIYGQRYPGKPTPFESTANREDWFRQALKAMAEQQESIGTVAFPFGIGCGMAGGNWARYRAMIDSFARAYGHEVYIVRLK</sequence>
<comment type="caution">
    <text evidence="3">The sequence shown here is derived from an EMBL/GenBank/DDBJ whole genome shotgun (WGS) entry which is preliminary data.</text>
</comment>
<dbReference type="Gene3D" id="3.40.220.10">
    <property type="entry name" value="Leucine Aminopeptidase, subunit E, domain 1"/>
    <property type="match status" value="1"/>
</dbReference>
<name>A0A8J6E6E2_9EUKA</name>
<dbReference type="InterPro" id="IPR043472">
    <property type="entry name" value="Macro_dom-like"/>
</dbReference>
<organism evidence="3 4">
    <name type="scientific">Carpediemonas membranifera</name>
    <dbReference type="NCBI Taxonomy" id="201153"/>
    <lineage>
        <taxon>Eukaryota</taxon>
        <taxon>Metamonada</taxon>
        <taxon>Carpediemonas-like organisms</taxon>
        <taxon>Carpediemonas</taxon>
    </lineage>
</organism>
<dbReference type="InterPro" id="IPR002589">
    <property type="entry name" value="Macro_dom"/>
</dbReference>
<dbReference type="Proteomes" id="UP000717585">
    <property type="component" value="Unassembled WGS sequence"/>
</dbReference>
<dbReference type="EMBL" id="JAHDYR010000069">
    <property type="protein sequence ID" value="KAG9389470.1"/>
    <property type="molecule type" value="Genomic_DNA"/>
</dbReference>
<dbReference type="GO" id="GO:0140291">
    <property type="term" value="P:peptidyl-glutamate ADP-deribosylation"/>
    <property type="evidence" value="ECO:0007669"/>
    <property type="project" value="TreeGrafter"/>
</dbReference>
<evidence type="ECO:0000313" key="4">
    <source>
        <dbReference type="Proteomes" id="UP000717585"/>
    </source>
</evidence>
<dbReference type="InterPro" id="IPR050892">
    <property type="entry name" value="ADP-ribose_metab_enzymes"/>
</dbReference>
<dbReference type="PANTHER" id="PTHR12521">
    <property type="entry name" value="PROTEIN C6ORF130"/>
    <property type="match status" value="1"/>
</dbReference>
<reference evidence="3" key="1">
    <citation type="submission" date="2021-05" db="EMBL/GenBank/DDBJ databases">
        <title>A free-living protist that lacks canonical eukaryotic 1 DNA replication and segregation systems.</title>
        <authorList>
            <person name="Salas-Leiva D.E."/>
            <person name="Tromer E.C."/>
            <person name="Curtis B.A."/>
            <person name="Jerlstrom-Hultqvist J."/>
            <person name="Kolisko M."/>
            <person name="Yi Z."/>
            <person name="Salas-Leiva J.S."/>
            <person name="Gallot-Lavallee L."/>
            <person name="Kops G.J.P.L."/>
            <person name="Archibald J.M."/>
            <person name="Simpson A.G.B."/>
            <person name="Roger A.J."/>
        </authorList>
    </citation>
    <scope>NUCLEOTIDE SEQUENCE</scope>
    <source>
        <strain evidence="3">BICM</strain>
    </source>
</reference>
<feature type="domain" description="Macro" evidence="2">
    <location>
        <begin position="38"/>
        <end position="203"/>
    </location>
</feature>
<dbReference type="PANTHER" id="PTHR12521:SF0">
    <property type="entry name" value="ADP-RIBOSE GLYCOHYDROLASE OARD1"/>
    <property type="match status" value="1"/>
</dbReference>
<dbReference type="AlphaFoldDB" id="A0A8J6E6E2"/>
<keyword evidence="4" id="KW-1185">Reference proteome</keyword>
<feature type="compositionally biased region" description="Polar residues" evidence="1">
    <location>
        <begin position="22"/>
        <end position="32"/>
    </location>
</feature>
<protein>
    <submittedName>
        <fullName evidence="3">Swarming motility protein YbiA</fullName>
    </submittedName>
</protein>